<gene>
    <name evidence="3" type="ORF">BCY89_20530</name>
</gene>
<reference evidence="3 4" key="1">
    <citation type="submission" date="2016-07" db="EMBL/GenBank/DDBJ databases">
        <title>Genome analysis of Sphingobacterium siyangense T12B17.</title>
        <authorList>
            <person name="Xu D."/>
            <person name="Su Y."/>
            <person name="Zheng S."/>
        </authorList>
    </citation>
    <scope>NUCLEOTIDE SEQUENCE [LARGE SCALE GENOMIC DNA]</scope>
    <source>
        <strain evidence="3 4">T12B17</strain>
    </source>
</reference>
<keyword evidence="1" id="KW-0175">Coiled coil</keyword>
<feature type="coiled-coil region" evidence="1">
    <location>
        <begin position="314"/>
        <end position="341"/>
    </location>
</feature>
<dbReference type="RefSeq" id="WP_120336714.1">
    <property type="nucleotide sequence ID" value="NZ_JBPFRJ010000002.1"/>
</dbReference>
<dbReference type="AlphaFoldDB" id="A0A420FBB1"/>
<keyword evidence="2" id="KW-0732">Signal</keyword>
<name>A0A420FBB1_9SPHI</name>
<proteinExistence type="predicted"/>
<evidence type="ECO:0008006" key="5">
    <source>
        <dbReference type="Google" id="ProtNLM"/>
    </source>
</evidence>
<feature type="signal peptide" evidence="2">
    <location>
        <begin position="1"/>
        <end position="21"/>
    </location>
</feature>
<evidence type="ECO:0000256" key="1">
    <source>
        <dbReference type="SAM" id="Coils"/>
    </source>
</evidence>
<evidence type="ECO:0000256" key="2">
    <source>
        <dbReference type="SAM" id="SignalP"/>
    </source>
</evidence>
<sequence length="347" mass="38145">MKKSLLGLFLLLSVCALGSKAQNLINLNEWVTGSGSITGFSLNGLVSENEREWGIGPLGTQVVLWTAKPSGDQNGDGGFVAPTTAINNQKSYRYTIWLKKTNSTDGYSYLGCEAGVNNLDGSTNNNPYFWYGDLPELNRWYLLVGYVHGSGDASTVSSGGIYDAVTGKKVVSITDFKFPTTATSTRLRSFLFYDPNVNDRQYFYGPRLEEVNGNEPTISALLGNPVGAGDFYFSGKVGIKTQTPGDYDLAVNGKIRSQEIKVETAGWADYVFEEDYKLPSLEETEKFIQKNGHLQDVPKASEVEANGISLGEMNKILLKKIEELTLQVIQLNKTVQQQDKEIKALKP</sequence>
<comment type="caution">
    <text evidence="3">The sequence shown here is derived from an EMBL/GenBank/DDBJ whole genome shotgun (WGS) entry which is preliminary data.</text>
</comment>
<dbReference type="EMBL" id="MCAQ01000030">
    <property type="protein sequence ID" value="RKF30186.1"/>
    <property type="molecule type" value="Genomic_DNA"/>
</dbReference>
<organism evidence="3 4">
    <name type="scientific">Sphingobacterium siyangense</name>
    <dbReference type="NCBI Taxonomy" id="459529"/>
    <lineage>
        <taxon>Bacteria</taxon>
        <taxon>Pseudomonadati</taxon>
        <taxon>Bacteroidota</taxon>
        <taxon>Sphingobacteriia</taxon>
        <taxon>Sphingobacteriales</taxon>
        <taxon>Sphingobacteriaceae</taxon>
        <taxon>Sphingobacterium</taxon>
    </lineage>
</organism>
<accession>A0A420FBB1</accession>
<keyword evidence="4" id="KW-1185">Reference proteome</keyword>
<evidence type="ECO:0000313" key="4">
    <source>
        <dbReference type="Proteomes" id="UP000286402"/>
    </source>
</evidence>
<evidence type="ECO:0000313" key="3">
    <source>
        <dbReference type="EMBL" id="RKF30186.1"/>
    </source>
</evidence>
<protein>
    <recommendedName>
        <fullName evidence="5">Peptidase S74 domain-containing protein</fullName>
    </recommendedName>
</protein>
<feature type="chain" id="PRO_5019193519" description="Peptidase S74 domain-containing protein" evidence="2">
    <location>
        <begin position="22"/>
        <end position="347"/>
    </location>
</feature>
<dbReference type="Proteomes" id="UP000286402">
    <property type="component" value="Unassembled WGS sequence"/>
</dbReference>